<dbReference type="InterPro" id="IPR044068">
    <property type="entry name" value="CB"/>
</dbReference>
<keyword evidence="6 10" id="KW-0229">DNA integration</keyword>
<dbReference type="PROSITE" id="PS51900">
    <property type="entry name" value="CB"/>
    <property type="match status" value="1"/>
</dbReference>
<feature type="domain" description="Core-binding (CB)" evidence="12">
    <location>
        <begin position="7"/>
        <end position="92"/>
    </location>
</feature>
<evidence type="ECO:0000256" key="8">
    <source>
        <dbReference type="ARBA" id="ARBA00023172"/>
    </source>
</evidence>
<evidence type="ECO:0000256" key="5">
    <source>
        <dbReference type="ARBA" id="ARBA00022829"/>
    </source>
</evidence>
<dbReference type="InterPro" id="IPR050090">
    <property type="entry name" value="Tyrosine_recombinase_XerCD"/>
</dbReference>
<dbReference type="InterPro" id="IPR023009">
    <property type="entry name" value="Tyrosine_recombinase_XerC/XerD"/>
</dbReference>
<sequence>MNSKLKVPYTDYLESFVNYLTLERNFSPNTLQSYTHDLERYLFSLQERKKEIAAVTADDIRQFVHELSGTGLEPRTLARNISAIRSLHRFLLAEKIVSVNAAAHLRQPKPSKALPEVLTHDETFRLLDEPLSDRQNSKFMLRDKAVLEFLYATGVRVSELVSIEQNSCYLEEGFVRVFGKGSKERLVPVGGEAVRWIRRYQQELRPSLTGPDSADHLFLNARGGRLSRMSVFNIVRGCSISAGITRQISPHTLRHTFATHLLEGGADLRAVQEMLGHSSILATQVYTHIDRSFLREVHKTFHPRG</sequence>
<comment type="similarity">
    <text evidence="10">Belongs to the 'phage' integrase family. XerC subfamily.</text>
</comment>
<name>A0ABR9XS05_9CHLB</name>
<dbReference type="InterPro" id="IPR011010">
    <property type="entry name" value="DNA_brk_join_enz"/>
</dbReference>
<evidence type="ECO:0000256" key="7">
    <source>
        <dbReference type="ARBA" id="ARBA00023125"/>
    </source>
</evidence>
<keyword evidence="14" id="KW-1185">Reference proteome</keyword>
<feature type="active site" evidence="10">
    <location>
        <position position="254"/>
    </location>
</feature>
<dbReference type="SUPFAM" id="SSF56349">
    <property type="entry name" value="DNA breaking-rejoining enzymes"/>
    <property type="match status" value="1"/>
</dbReference>
<dbReference type="Proteomes" id="UP000619838">
    <property type="component" value="Unassembled WGS sequence"/>
</dbReference>
<dbReference type="RefSeq" id="WP_175187405.1">
    <property type="nucleotide sequence ID" value="NZ_JABVZQ010000008.1"/>
</dbReference>
<reference evidence="13 14" key="1">
    <citation type="journal article" date="2020" name="Microorganisms">
        <title>Simultaneous Genome Sequencing of Prosthecochloris ethylica and Desulfuromonas acetoxidans within a Syntrophic Mixture Reveals Unique Pili and Protein Interactions.</title>
        <authorList>
            <person name="Kyndt J.A."/>
            <person name="Van Beeumen J.J."/>
            <person name="Meyer T.E."/>
        </authorList>
    </citation>
    <scope>NUCLEOTIDE SEQUENCE [LARGE SCALE GENOMIC DNA]</scope>
    <source>
        <strain evidence="13 14">N3</strain>
    </source>
</reference>
<keyword evidence="5 10" id="KW-0159">Chromosome partition</keyword>
<dbReference type="InterPro" id="IPR010998">
    <property type="entry name" value="Integrase_recombinase_N"/>
</dbReference>
<comment type="similarity">
    <text evidence="2">Belongs to the 'phage' integrase family. XerD subfamily.</text>
</comment>
<evidence type="ECO:0000256" key="1">
    <source>
        <dbReference type="ARBA" id="ARBA00004496"/>
    </source>
</evidence>
<feature type="active site" evidence="10">
    <location>
        <position position="180"/>
    </location>
</feature>
<organism evidence="13 14">
    <name type="scientific">Prosthecochloris ethylica</name>
    <dbReference type="NCBI Taxonomy" id="2743976"/>
    <lineage>
        <taxon>Bacteria</taxon>
        <taxon>Pseudomonadati</taxon>
        <taxon>Chlorobiota</taxon>
        <taxon>Chlorobiia</taxon>
        <taxon>Chlorobiales</taxon>
        <taxon>Chlorobiaceae</taxon>
        <taxon>Prosthecochloris</taxon>
    </lineage>
</organism>
<comment type="caution">
    <text evidence="13">The sequence shown here is derived from an EMBL/GenBank/DDBJ whole genome shotgun (WGS) entry which is preliminary data.</text>
</comment>
<dbReference type="EMBL" id="JADGII010000007">
    <property type="protein sequence ID" value="MBF0636677.1"/>
    <property type="molecule type" value="Genomic_DNA"/>
</dbReference>
<feature type="domain" description="Tyr recombinase" evidence="11">
    <location>
        <begin position="113"/>
        <end position="299"/>
    </location>
</feature>
<dbReference type="CDD" id="cd00798">
    <property type="entry name" value="INT_XerDC_C"/>
    <property type="match status" value="1"/>
</dbReference>
<dbReference type="InterPro" id="IPR004107">
    <property type="entry name" value="Integrase_SAM-like_N"/>
</dbReference>
<comment type="subcellular location">
    <subcellularLocation>
        <location evidence="1 10">Cytoplasm</location>
    </subcellularLocation>
</comment>
<dbReference type="Gene3D" id="1.10.150.130">
    <property type="match status" value="1"/>
</dbReference>
<keyword evidence="4 10" id="KW-0132">Cell division</keyword>
<feature type="active site" evidence="10">
    <location>
        <position position="251"/>
    </location>
</feature>
<comment type="subunit">
    <text evidence="10">Forms a cyclic heterotetrameric complex composed of two molecules of XerC and two molecules of XerD.</text>
</comment>
<keyword evidence="7 10" id="KW-0238">DNA-binding</keyword>
<dbReference type="Gene3D" id="1.10.443.10">
    <property type="entry name" value="Intergrase catalytic core"/>
    <property type="match status" value="1"/>
</dbReference>
<dbReference type="InterPro" id="IPR013762">
    <property type="entry name" value="Integrase-like_cat_sf"/>
</dbReference>
<keyword evidence="8 10" id="KW-0233">DNA recombination</keyword>
<feature type="active site" evidence="10">
    <location>
        <position position="156"/>
    </location>
</feature>
<evidence type="ECO:0000259" key="12">
    <source>
        <dbReference type="PROSITE" id="PS51900"/>
    </source>
</evidence>
<gene>
    <name evidence="13" type="primary">xerD</name>
    <name evidence="10" type="synonym">xerC</name>
    <name evidence="13" type="ORF">INT08_05735</name>
</gene>
<dbReference type="PANTHER" id="PTHR30349:SF81">
    <property type="entry name" value="TYROSINE RECOMBINASE XERC"/>
    <property type="match status" value="1"/>
</dbReference>
<proteinExistence type="inferred from homology"/>
<protein>
    <recommendedName>
        <fullName evidence="10">Tyrosine recombinase XerC</fullName>
    </recommendedName>
</protein>
<evidence type="ECO:0000256" key="6">
    <source>
        <dbReference type="ARBA" id="ARBA00022908"/>
    </source>
</evidence>
<dbReference type="Pfam" id="PF02899">
    <property type="entry name" value="Phage_int_SAM_1"/>
    <property type="match status" value="1"/>
</dbReference>
<feature type="active site" description="O-(3'-phospho-DNA)-tyrosine intermediate" evidence="10">
    <location>
        <position position="286"/>
    </location>
</feature>
<evidence type="ECO:0000256" key="10">
    <source>
        <dbReference type="HAMAP-Rule" id="MF_01808"/>
    </source>
</evidence>
<evidence type="ECO:0000259" key="11">
    <source>
        <dbReference type="PROSITE" id="PS51898"/>
    </source>
</evidence>
<dbReference type="HAMAP" id="MF_01808">
    <property type="entry name" value="Recomb_XerC_XerD"/>
    <property type="match status" value="1"/>
</dbReference>
<dbReference type="PANTHER" id="PTHR30349">
    <property type="entry name" value="PHAGE INTEGRASE-RELATED"/>
    <property type="match status" value="1"/>
</dbReference>
<dbReference type="InterPro" id="IPR011932">
    <property type="entry name" value="Recomb_XerD"/>
</dbReference>
<evidence type="ECO:0000313" key="13">
    <source>
        <dbReference type="EMBL" id="MBF0636677.1"/>
    </source>
</evidence>
<feature type="active site" evidence="10">
    <location>
        <position position="277"/>
    </location>
</feature>
<evidence type="ECO:0000256" key="2">
    <source>
        <dbReference type="ARBA" id="ARBA00010450"/>
    </source>
</evidence>
<evidence type="ECO:0000256" key="9">
    <source>
        <dbReference type="ARBA" id="ARBA00023306"/>
    </source>
</evidence>
<evidence type="ECO:0000256" key="4">
    <source>
        <dbReference type="ARBA" id="ARBA00022618"/>
    </source>
</evidence>
<dbReference type="InterPro" id="IPR002104">
    <property type="entry name" value="Integrase_catalytic"/>
</dbReference>
<dbReference type="NCBIfam" id="NF001399">
    <property type="entry name" value="PRK00283.1"/>
    <property type="match status" value="1"/>
</dbReference>
<evidence type="ECO:0000256" key="3">
    <source>
        <dbReference type="ARBA" id="ARBA00022490"/>
    </source>
</evidence>
<comment type="function">
    <text evidence="10">Site-specific tyrosine recombinase, which acts by catalyzing the cutting and rejoining of the recombining DNA molecules. The XerC-XerD complex is essential to convert dimers of the bacterial chromosome into monomers to permit their segregation at cell division. It also contributes to the segregational stability of plasmids.</text>
</comment>
<dbReference type="PROSITE" id="PS51898">
    <property type="entry name" value="TYR_RECOMBINASE"/>
    <property type="match status" value="1"/>
</dbReference>
<evidence type="ECO:0000313" key="14">
    <source>
        <dbReference type="Proteomes" id="UP000619838"/>
    </source>
</evidence>
<keyword evidence="3 10" id="KW-0963">Cytoplasm</keyword>
<dbReference type="NCBIfam" id="TIGR02225">
    <property type="entry name" value="recomb_XerD"/>
    <property type="match status" value="1"/>
</dbReference>
<keyword evidence="9 10" id="KW-0131">Cell cycle</keyword>
<accession>A0ABR9XS05</accession>
<dbReference type="Pfam" id="PF00589">
    <property type="entry name" value="Phage_integrase"/>
    <property type="match status" value="1"/>
</dbReference>